<dbReference type="GO" id="GO:0016020">
    <property type="term" value="C:membrane"/>
    <property type="evidence" value="ECO:0007669"/>
    <property type="project" value="InterPro"/>
</dbReference>
<name>A0A0G1KCY8_9BACT</name>
<dbReference type="SUPFAM" id="SSF53756">
    <property type="entry name" value="UDP-Glycosyltransferase/glycogen phosphorylase"/>
    <property type="match status" value="1"/>
</dbReference>
<dbReference type="GO" id="GO:0047355">
    <property type="term" value="F:CDP-glycerol glycerophosphotransferase activity"/>
    <property type="evidence" value="ECO:0007669"/>
    <property type="project" value="InterPro"/>
</dbReference>
<dbReference type="InterPro" id="IPR007554">
    <property type="entry name" value="Glycerophosphate_synth"/>
</dbReference>
<sequence>MVIWAVSKDPGGTAGVVAVVKALRQLGHEVVQFANGKAVEIFKDDPSVLKHYQSAVEIVMDLDLRKLPKPDAVITSMCSKGGIGRDLSYLTVQNKLGRYFDFIPTIALQDFWGGEMVTSWANKEGYPEFIVVNDEIGADIVQKAWPGYNRANIAITGFPAMDKYATYNADEASRQAMQKLNLRTDMPIVLYGGQGNLTSHALQELVTALNELGQPVQLIPHPHPRMQNDYAHEYEPWQKALESFKAGTIIDSSTCDTSSLIAASTVTVSMYSTMLVEAAVLRKQNISILYKDFGMKELRKGTTLIDEFPLASLKCTAKATDRNQLRKFLEQSFQNNLGLRENQENNFKLDGKNAQRAAEFIVSVAQ</sequence>
<evidence type="ECO:0000313" key="2">
    <source>
        <dbReference type="Proteomes" id="UP000034032"/>
    </source>
</evidence>
<dbReference type="Pfam" id="PF04464">
    <property type="entry name" value="Glyphos_transf"/>
    <property type="match status" value="1"/>
</dbReference>
<dbReference type="Proteomes" id="UP000034032">
    <property type="component" value="Unassembled WGS sequence"/>
</dbReference>
<dbReference type="Gene3D" id="3.40.50.12580">
    <property type="match status" value="1"/>
</dbReference>
<accession>A0A0G1KCY8</accession>
<organism evidence="1 2">
    <name type="scientific">Candidatus Yanofskybacteria bacterium GW2011_GWA2_44_9</name>
    <dbReference type="NCBI Taxonomy" id="1619025"/>
    <lineage>
        <taxon>Bacteria</taxon>
        <taxon>Candidatus Yanofskyibacteriota</taxon>
    </lineage>
</organism>
<reference evidence="1 2" key="1">
    <citation type="journal article" date="2015" name="Nature">
        <title>rRNA introns, odd ribosomes, and small enigmatic genomes across a large radiation of phyla.</title>
        <authorList>
            <person name="Brown C.T."/>
            <person name="Hug L.A."/>
            <person name="Thomas B.C."/>
            <person name="Sharon I."/>
            <person name="Castelle C.J."/>
            <person name="Singh A."/>
            <person name="Wilkins M.J."/>
            <person name="Williams K.H."/>
            <person name="Banfield J.F."/>
        </authorList>
    </citation>
    <scope>NUCLEOTIDE SEQUENCE [LARGE SCALE GENOMIC DNA]</scope>
</reference>
<gene>
    <name evidence="1" type="ORF">UW79_C0019G0006</name>
</gene>
<proteinExistence type="predicted"/>
<evidence type="ECO:0000313" key="1">
    <source>
        <dbReference type="EMBL" id="KKT81450.1"/>
    </source>
</evidence>
<dbReference type="AlphaFoldDB" id="A0A0G1KCY8"/>
<comment type="caution">
    <text evidence="1">The sequence shown here is derived from an EMBL/GenBank/DDBJ whole genome shotgun (WGS) entry which is preliminary data.</text>
</comment>
<dbReference type="EMBL" id="LCJR01000019">
    <property type="protein sequence ID" value="KKT81450.1"/>
    <property type="molecule type" value="Genomic_DNA"/>
</dbReference>
<protein>
    <submittedName>
        <fullName evidence="1">Uncharacterized protein</fullName>
    </submittedName>
</protein>
<dbReference type="InterPro" id="IPR043148">
    <property type="entry name" value="TagF_C"/>
</dbReference>